<dbReference type="Pfam" id="PF05050">
    <property type="entry name" value="Methyltransf_21"/>
    <property type="match status" value="1"/>
</dbReference>
<dbReference type="InterPro" id="IPR006342">
    <property type="entry name" value="FkbM_mtfrase"/>
</dbReference>
<dbReference type="Gene3D" id="3.40.50.150">
    <property type="entry name" value="Vaccinia Virus protein VP39"/>
    <property type="match status" value="1"/>
</dbReference>
<dbReference type="GO" id="GO:0008168">
    <property type="term" value="F:methyltransferase activity"/>
    <property type="evidence" value="ECO:0007669"/>
    <property type="project" value="UniProtKB-KW"/>
</dbReference>
<dbReference type="Proteomes" id="UP001083770">
    <property type="component" value="Unassembled WGS sequence"/>
</dbReference>
<dbReference type="InterPro" id="IPR029063">
    <property type="entry name" value="SAM-dependent_MTases_sf"/>
</dbReference>
<keyword evidence="2" id="KW-0489">Methyltransferase</keyword>
<gene>
    <name evidence="2" type="ORF">O4G74_07565</name>
</gene>
<feature type="domain" description="Methyltransferase FkbM" evidence="1">
    <location>
        <begin position="46"/>
        <end position="214"/>
    </location>
</feature>
<evidence type="ECO:0000259" key="1">
    <source>
        <dbReference type="Pfam" id="PF05050"/>
    </source>
</evidence>
<protein>
    <submittedName>
        <fullName evidence="2">FkbM family methyltransferase</fullName>
    </submittedName>
</protein>
<sequence>MNAKLIQKISRRFGQRRFSRTSWSQEAEDLILERYFGARPAGFYVDVGAHHPFRFSNTALFHAKGWRGLNIDALPGCMKEFNRHRPHDINLQLGVAAEEGMLTYYKYDEPALNGFVRNEEMLTPNAAGRSYKLIGSEQTRVAPLQKILNEYLPDSQEIQLLTIDVEGLDFEVLKSNDWIKFRPEAVVVETDCQTLESLLDDDCYLFLREQGYRLYARTGKSAIFVSDRSA</sequence>
<comment type="caution">
    <text evidence="2">The sequence shown here is derived from an EMBL/GenBank/DDBJ whole genome shotgun (WGS) entry which is preliminary data.</text>
</comment>
<evidence type="ECO:0000313" key="2">
    <source>
        <dbReference type="EMBL" id="MCZ4297911.1"/>
    </source>
</evidence>
<keyword evidence="2" id="KW-0808">Transferase</keyword>
<dbReference type="GO" id="GO:0032259">
    <property type="term" value="P:methylation"/>
    <property type="evidence" value="ECO:0007669"/>
    <property type="project" value="UniProtKB-KW"/>
</dbReference>
<keyword evidence="3" id="KW-1185">Reference proteome</keyword>
<dbReference type="SUPFAM" id="SSF53335">
    <property type="entry name" value="S-adenosyl-L-methionine-dependent methyltransferases"/>
    <property type="match status" value="1"/>
</dbReference>
<dbReference type="EMBL" id="JAPWGW010000002">
    <property type="protein sequence ID" value="MCZ4297911.1"/>
    <property type="molecule type" value="Genomic_DNA"/>
</dbReference>
<name>A0ABT4LU66_9PROT</name>
<evidence type="ECO:0000313" key="3">
    <source>
        <dbReference type="Proteomes" id="UP001083770"/>
    </source>
</evidence>
<dbReference type="RefSeq" id="WP_269402031.1">
    <property type="nucleotide sequence ID" value="NZ_JAPWGW010000002.1"/>
</dbReference>
<accession>A0ABT4LU66</accession>
<proteinExistence type="predicted"/>
<reference evidence="2" key="1">
    <citation type="submission" date="2022-12" db="EMBL/GenBank/DDBJ databases">
        <title>Bacterial isolates from different developmental stages of Nematostella vectensis.</title>
        <authorList>
            <person name="Fraune S."/>
        </authorList>
    </citation>
    <scope>NUCLEOTIDE SEQUENCE</scope>
    <source>
        <strain evidence="2">G21632-S1</strain>
    </source>
</reference>
<organism evidence="2 3">
    <name type="scientific">Henriciella marina</name>
    <dbReference type="NCBI Taxonomy" id="453851"/>
    <lineage>
        <taxon>Bacteria</taxon>
        <taxon>Pseudomonadati</taxon>
        <taxon>Pseudomonadota</taxon>
        <taxon>Alphaproteobacteria</taxon>
        <taxon>Hyphomonadales</taxon>
        <taxon>Hyphomonadaceae</taxon>
        <taxon>Henriciella</taxon>
    </lineage>
</organism>
<dbReference type="NCBIfam" id="TIGR01444">
    <property type="entry name" value="fkbM_fam"/>
    <property type="match status" value="1"/>
</dbReference>